<dbReference type="EMBL" id="CVQH01021640">
    <property type="protein sequence ID" value="CRK31192.1"/>
    <property type="molecule type" value="Genomic_DNA"/>
</dbReference>
<evidence type="ECO:0008006" key="6">
    <source>
        <dbReference type="Google" id="ProtNLM"/>
    </source>
</evidence>
<dbReference type="InterPro" id="IPR040194">
    <property type="entry name" value="Cwf19-like"/>
</dbReference>
<gene>
    <name evidence="4" type="ORF">BN1708_005382</name>
</gene>
<reference evidence="4 5" key="1">
    <citation type="submission" date="2015-05" db="EMBL/GenBank/DDBJ databases">
        <authorList>
            <person name="Wang D.B."/>
            <person name="Wang M."/>
        </authorList>
    </citation>
    <scope>NUCLEOTIDE SEQUENCE [LARGE SCALE GENOMIC DNA]</scope>
    <source>
        <strain evidence="4">VL1</strain>
    </source>
</reference>
<dbReference type="CDD" id="cd07380">
    <property type="entry name" value="MPP_CWF19_N"/>
    <property type="match status" value="1"/>
</dbReference>
<dbReference type="GO" id="GO:0000398">
    <property type="term" value="P:mRNA splicing, via spliceosome"/>
    <property type="evidence" value="ECO:0007669"/>
    <property type="project" value="TreeGrafter"/>
</dbReference>
<dbReference type="InterPro" id="IPR006767">
    <property type="entry name" value="Cwf19-like_C_dom-2"/>
</dbReference>
<dbReference type="Proteomes" id="UP000044602">
    <property type="component" value="Unassembled WGS sequence"/>
</dbReference>
<keyword evidence="5" id="KW-1185">Reference proteome</keyword>
<evidence type="ECO:0000313" key="4">
    <source>
        <dbReference type="EMBL" id="CRK31192.1"/>
    </source>
</evidence>
<dbReference type="PANTHER" id="PTHR12072:SF4">
    <property type="entry name" value="CWF19-LIKE PROTEIN 1"/>
    <property type="match status" value="1"/>
</dbReference>
<organism evidence="4 5">
    <name type="scientific">Verticillium longisporum</name>
    <name type="common">Verticillium dahliae var. longisporum</name>
    <dbReference type="NCBI Taxonomy" id="100787"/>
    <lineage>
        <taxon>Eukaryota</taxon>
        <taxon>Fungi</taxon>
        <taxon>Dikarya</taxon>
        <taxon>Ascomycota</taxon>
        <taxon>Pezizomycotina</taxon>
        <taxon>Sordariomycetes</taxon>
        <taxon>Hypocreomycetidae</taxon>
        <taxon>Glomerellales</taxon>
        <taxon>Plectosphaerellaceae</taxon>
        <taxon>Verticillium</taxon>
    </lineage>
</organism>
<dbReference type="PANTHER" id="PTHR12072">
    <property type="entry name" value="CWF19, CELL CYCLE CONTROL PROTEIN"/>
    <property type="match status" value="1"/>
</dbReference>
<feature type="compositionally biased region" description="Basic residues" evidence="1">
    <location>
        <begin position="305"/>
        <end position="315"/>
    </location>
</feature>
<name>A0A0G4MA71_VERLO</name>
<feature type="domain" description="Cwf19-like C-terminal" evidence="3">
    <location>
        <begin position="322"/>
        <end position="451"/>
    </location>
</feature>
<protein>
    <recommendedName>
        <fullName evidence="6">Cwf19-like C-terminal domain-containing protein</fullName>
    </recommendedName>
</protein>
<feature type="domain" description="Cwf19-like protein C-terminal" evidence="2">
    <location>
        <begin position="515"/>
        <end position="567"/>
    </location>
</feature>
<evidence type="ECO:0000313" key="5">
    <source>
        <dbReference type="Proteomes" id="UP000044602"/>
    </source>
</evidence>
<sequence>MNNLPTATTKTAGNPPEPGNMAAPKVLVFGALNGALKPAFNKAATLHSKNKFDFAIISGNLFAESDDEAAASLLNGEIAVPLPTYFTVGTSALPAAIVAKIEANEEICENLHFLGKRSVTKTTDGVRIVALGGNLDPEILGGTSKEQHLPFHTGHDAKTLKGAGQADILLTTVWPAGVWTGSKTAPTPENQALIAGTQEVADLCDALRPRYHFTASPAEFFYEREPFFHMPKEGSEERPVTRFISMAPYGNAAKAKAMYAFTLSLGSTSLDQPAGTTASPFAARAPKRKPLDDAPYSRFADSHDGKRHRGKRGRNRSPPPGPERCFFCLSNPNLSLHMVATIGEDSYLATAKGPLAKPTTFTEHGINFPGHIIITPMAHTPTIASTTAESYSAADAQRTLDEMTRFRESLQAMVAAKSGHKLGAITWEISRGRNIHSHWQFHPVPADLVQRGLVEAGFRVEAENSKYPALEARDLPTLESQQAAGDFFRLWLWADNGDDRIKGTCLVMPLPDAPDAPRFDLQYPRRVVAKLLGLEDRFVWQDCAQTEDEEMADVDAFREAFREWDFTLPPATA</sequence>
<dbReference type="GO" id="GO:0071014">
    <property type="term" value="C:post-mRNA release spliceosomal complex"/>
    <property type="evidence" value="ECO:0007669"/>
    <property type="project" value="TreeGrafter"/>
</dbReference>
<dbReference type="Pfam" id="PF04676">
    <property type="entry name" value="CwfJ_C_2"/>
    <property type="match status" value="1"/>
</dbReference>
<proteinExistence type="predicted"/>
<dbReference type="GO" id="GO:0061632">
    <property type="term" value="F:RNA lariat debranching enzyme activator activity"/>
    <property type="evidence" value="ECO:0007669"/>
    <property type="project" value="TreeGrafter"/>
</dbReference>
<accession>A0A0G4MA71</accession>
<dbReference type="InterPro" id="IPR006768">
    <property type="entry name" value="Cwf19-like_C_dom-1"/>
</dbReference>
<evidence type="ECO:0000259" key="3">
    <source>
        <dbReference type="Pfam" id="PF04677"/>
    </source>
</evidence>
<feature type="region of interest" description="Disordered" evidence="1">
    <location>
        <begin position="271"/>
        <end position="323"/>
    </location>
</feature>
<evidence type="ECO:0000259" key="2">
    <source>
        <dbReference type="Pfam" id="PF04676"/>
    </source>
</evidence>
<dbReference type="Pfam" id="PF04677">
    <property type="entry name" value="CwfJ_C_1"/>
    <property type="match status" value="1"/>
</dbReference>
<dbReference type="AlphaFoldDB" id="A0A0G4MA71"/>
<dbReference type="STRING" id="100787.A0A0G4MA71"/>
<evidence type="ECO:0000256" key="1">
    <source>
        <dbReference type="SAM" id="MobiDB-lite"/>
    </source>
</evidence>